<feature type="transmembrane region" description="Helical" evidence="7">
    <location>
        <begin position="117"/>
        <end position="138"/>
    </location>
</feature>
<feature type="transmembrane region" description="Helical" evidence="7">
    <location>
        <begin position="491"/>
        <end position="518"/>
    </location>
</feature>
<keyword evidence="10" id="KW-1185">Reference proteome</keyword>
<keyword evidence="4 7" id="KW-0812">Transmembrane</keyword>
<feature type="transmembrane region" description="Helical" evidence="7">
    <location>
        <begin position="12"/>
        <end position="37"/>
    </location>
</feature>
<dbReference type="GO" id="GO:0022857">
    <property type="term" value="F:transmembrane transporter activity"/>
    <property type="evidence" value="ECO:0007669"/>
    <property type="project" value="InterPro"/>
</dbReference>
<feature type="transmembrane region" description="Helical" evidence="7">
    <location>
        <begin position="49"/>
        <end position="72"/>
    </location>
</feature>
<keyword evidence="6 7" id="KW-0472">Membrane</keyword>
<dbReference type="PROSITE" id="PS00217">
    <property type="entry name" value="SUGAR_TRANSPORT_2"/>
    <property type="match status" value="1"/>
</dbReference>
<feature type="transmembrane region" description="Helical" evidence="7">
    <location>
        <begin position="184"/>
        <end position="203"/>
    </location>
</feature>
<comment type="subcellular location">
    <subcellularLocation>
        <location evidence="1">Cell membrane</location>
        <topology evidence="1">Multi-pass membrane protein</topology>
    </subcellularLocation>
</comment>
<evidence type="ECO:0000259" key="8">
    <source>
        <dbReference type="PROSITE" id="PS50850"/>
    </source>
</evidence>
<dbReference type="InterPro" id="IPR005829">
    <property type="entry name" value="Sugar_transporter_CS"/>
</dbReference>
<evidence type="ECO:0000256" key="2">
    <source>
        <dbReference type="ARBA" id="ARBA00022448"/>
    </source>
</evidence>
<reference evidence="9 10" key="1">
    <citation type="submission" date="2018-06" db="EMBL/GenBank/DDBJ databases">
        <title>Genomic Encyclopedia of Archaeal and Bacterial Type Strains, Phase II (KMG-II): from individual species to whole genera.</title>
        <authorList>
            <person name="Goeker M."/>
        </authorList>
    </citation>
    <scope>NUCLEOTIDE SEQUENCE [LARGE SCALE GENOMIC DNA]</scope>
    <source>
        <strain evidence="9 10">DSM 25663</strain>
    </source>
</reference>
<feature type="transmembrane region" description="Helical" evidence="7">
    <location>
        <begin position="84"/>
        <end position="105"/>
    </location>
</feature>
<sequence length="598" mass="66477">MSDKSAKGIWKVISASSLGTMIEWYDFYIFGSLAVVLSTKFFPADNPTAAFLSTLATFAAGFVVRPFGALFFGRLGDLIGRKYTFMVTLVLMGGATFMIGCIPSYETIGFMAPLLVLLLRLLQGLALGGEYGGAATYVAEHAPRGQRGYWTSWIQTTATVGLFISLMVILITKGLLSKEEFENWGWRVPFWVSILMVFVSYLIRKNMDESPVFAKAKSEGKTSTNPLKESFGHKLNLKYVLLALFGATMGQGVVWYTGQFYAMSFMKTVQSIDSSQVDTLLGIALLFGTPFFVIFGWLSDKIGRKTIMMTGMLLAIFAYRPIYRQMYHLTDAKEMVKKNITVVQDSCKALGGAVATIKTEPDAKDSSVKNTKVFIDFKTDTLYSNGAKFHYTKTDTLYLAKELAFDAKAAAKNETWIKFDTKDKAGEIVHQVVKVKNDLEKDEKPMKVDTLQSLALKTFTGGEAKHKSHVDGFSIKPNVAVVKNITEDVKWYLVFLIFIQVIFVTMVYGPIAAFLVEMFPVKIRYTSMSLPYHVGNGIFGGLLPAISTYLVTTAKGTGPKPLNPEFYLEGLWYPIIIAAICFVIGMIYIDKKINTLHD</sequence>
<dbReference type="AlphaFoldDB" id="A0A328YPS7"/>
<comment type="caution">
    <text evidence="9">The sequence shown here is derived from an EMBL/GenBank/DDBJ whole genome shotgun (WGS) entry which is preliminary data.</text>
</comment>
<feature type="domain" description="Major facilitator superfamily (MFS) profile" evidence="8">
    <location>
        <begin position="12"/>
        <end position="593"/>
    </location>
</feature>
<accession>A0A328YPS7</accession>
<feature type="transmembrane region" description="Helical" evidence="7">
    <location>
        <begin position="150"/>
        <end position="172"/>
    </location>
</feature>
<feature type="transmembrane region" description="Helical" evidence="7">
    <location>
        <begin position="530"/>
        <end position="551"/>
    </location>
</feature>
<evidence type="ECO:0000256" key="3">
    <source>
        <dbReference type="ARBA" id="ARBA00022475"/>
    </source>
</evidence>
<evidence type="ECO:0000256" key="4">
    <source>
        <dbReference type="ARBA" id="ARBA00022692"/>
    </source>
</evidence>
<evidence type="ECO:0000256" key="7">
    <source>
        <dbReference type="SAM" id="Phobius"/>
    </source>
</evidence>
<dbReference type="PANTHER" id="PTHR43045:SF7">
    <property type="entry name" value="MAJOR FACILITATOR SUPERFAMILY TRANSPORTER"/>
    <property type="match status" value="1"/>
</dbReference>
<organism evidence="9 10">
    <name type="scientific">Flavobacterium aciduliphilum</name>
    <dbReference type="NCBI Taxonomy" id="1101402"/>
    <lineage>
        <taxon>Bacteria</taxon>
        <taxon>Pseudomonadati</taxon>
        <taxon>Bacteroidota</taxon>
        <taxon>Flavobacteriia</taxon>
        <taxon>Flavobacteriales</taxon>
        <taxon>Flavobacteriaceae</taxon>
        <taxon>Flavobacterium</taxon>
    </lineage>
</organism>
<gene>
    <name evidence="9" type="ORF">CLV55_10159</name>
</gene>
<keyword evidence="5 7" id="KW-1133">Transmembrane helix</keyword>
<dbReference type="GO" id="GO:0005886">
    <property type="term" value="C:plasma membrane"/>
    <property type="evidence" value="ECO:0007669"/>
    <property type="project" value="UniProtKB-SubCell"/>
</dbReference>
<dbReference type="FunFam" id="1.20.1250.20:FF:000001">
    <property type="entry name" value="Dicarboxylate MFS transporter"/>
    <property type="match status" value="1"/>
</dbReference>
<proteinExistence type="predicted"/>
<dbReference type="InterPro" id="IPR005828">
    <property type="entry name" value="MFS_sugar_transport-like"/>
</dbReference>
<evidence type="ECO:0000313" key="10">
    <source>
        <dbReference type="Proteomes" id="UP000248840"/>
    </source>
</evidence>
<evidence type="ECO:0000313" key="9">
    <source>
        <dbReference type="EMBL" id="RAR75364.1"/>
    </source>
</evidence>
<dbReference type="SUPFAM" id="SSF103473">
    <property type="entry name" value="MFS general substrate transporter"/>
    <property type="match status" value="2"/>
</dbReference>
<name>A0A328YPS7_9FLAO</name>
<feature type="transmembrane region" description="Helical" evidence="7">
    <location>
        <begin position="239"/>
        <end position="259"/>
    </location>
</feature>
<dbReference type="PANTHER" id="PTHR43045">
    <property type="entry name" value="SHIKIMATE TRANSPORTER"/>
    <property type="match status" value="1"/>
</dbReference>
<feature type="transmembrane region" description="Helical" evidence="7">
    <location>
        <begin position="279"/>
        <end position="299"/>
    </location>
</feature>
<dbReference type="Proteomes" id="UP000248840">
    <property type="component" value="Unassembled WGS sequence"/>
</dbReference>
<evidence type="ECO:0000256" key="1">
    <source>
        <dbReference type="ARBA" id="ARBA00004651"/>
    </source>
</evidence>
<dbReference type="Pfam" id="PF00083">
    <property type="entry name" value="Sugar_tr"/>
    <property type="match status" value="1"/>
</dbReference>
<dbReference type="InterPro" id="IPR020846">
    <property type="entry name" value="MFS_dom"/>
</dbReference>
<dbReference type="InterPro" id="IPR036259">
    <property type="entry name" value="MFS_trans_sf"/>
</dbReference>
<feature type="transmembrane region" description="Helical" evidence="7">
    <location>
        <begin position="571"/>
        <end position="589"/>
    </location>
</feature>
<evidence type="ECO:0000256" key="6">
    <source>
        <dbReference type="ARBA" id="ARBA00023136"/>
    </source>
</evidence>
<protein>
    <submittedName>
        <fullName evidence="9">Putative MFS family arabinose efflux permease</fullName>
    </submittedName>
</protein>
<keyword evidence="2" id="KW-0813">Transport</keyword>
<dbReference type="RefSeq" id="WP_245902659.1">
    <property type="nucleotide sequence ID" value="NZ_QLSZ01000001.1"/>
</dbReference>
<dbReference type="EMBL" id="QLSZ01000001">
    <property type="protein sequence ID" value="RAR75364.1"/>
    <property type="molecule type" value="Genomic_DNA"/>
</dbReference>
<evidence type="ECO:0000256" key="5">
    <source>
        <dbReference type="ARBA" id="ARBA00022989"/>
    </source>
</evidence>
<keyword evidence="3" id="KW-1003">Cell membrane</keyword>
<dbReference type="PROSITE" id="PS50850">
    <property type="entry name" value="MFS"/>
    <property type="match status" value="1"/>
</dbReference>
<dbReference type="Gene3D" id="1.20.1250.20">
    <property type="entry name" value="MFS general substrate transporter like domains"/>
    <property type="match status" value="2"/>
</dbReference>